<dbReference type="Pfam" id="PF12239">
    <property type="entry name" value="DUF3605"/>
    <property type="match status" value="1"/>
</dbReference>
<dbReference type="GO" id="GO:0006044">
    <property type="term" value="P:N-acetylglucosamine metabolic process"/>
    <property type="evidence" value="ECO:0007669"/>
    <property type="project" value="TreeGrafter"/>
</dbReference>
<proteinExistence type="predicted"/>
<dbReference type="EMBL" id="CAJVOS010000024">
    <property type="protein sequence ID" value="CAG8103456.1"/>
    <property type="molecule type" value="Genomic_DNA"/>
</dbReference>
<dbReference type="Proteomes" id="UP001153618">
    <property type="component" value="Unassembled WGS sequence"/>
</dbReference>
<evidence type="ECO:0000256" key="1">
    <source>
        <dbReference type="SAM" id="MobiDB-lite"/>
    </source>
</evidence>
<dbReference type="AlphaFoldDB" id="A0A9W4HNT9"/>
<protein>
    <submittedName>
        <fullName evidence="2">Uncharacterized protein</fullName>
    </submittedName>
</protein>
<dbReference type="OrthoDB" id="10053431at2759"/>
<dbReference type="InterPro" id="IPR022036">
    <property type="entry name" value="DUF3605"/>
</dbReference>
<feature type="region of interest" description="Disordered" evidence="1">
    <location>
        <begin position="170"/>
        <end position="198"/>
    </location>
</feature>
<gene>
    <name evidence="2" type="ORF">POLS_LOCUS4742</name>
</gene>
<dbReference type="PANTHER" id="PTHR35020:SF4">
    <property type="entry name" value="N-ACETYLGLUCOSAMINE-INDUCED PROTEIN 1"/>
    <property type="match status" value="1"/>
</dbReference>
<reference evidence="2" key="1">
    <citation type="submission" date="2021-07" db="EMBL/GenBank/DDBJ databases">
        <authorList>
            <person name="Branca A.L. A."/>
        </authorList>
    </citation>
    <scope>NUCLEOTIDE SEQUENCE</scope>
</reference>
<organism evidence="2 3">
    <name type="scientific">Penicillium olsonii</name>
    <dbReference type="NCBI Taxonomy" id="99116"/>
    <lineage>
        <taxon>Eukaryota</taxon>
        <taxon>Fungi</taxon>
        <taxon>Dikarya</taxon>
        <taxon>Ascomycota</taxon>
        <taxon>Pezizomycotina</taxon>
        <taxon>Eurotiomycetes</taxon>
        <taxon>Eurotiomycetidae</taxon>
        <taxon>Eurotiales</taxon>
        <taxon>Aspergillaceae</taxon>
        <taxon>Penicillium</taxon>
    </lineage>
</organism>
<sequence length="198" mass="22201">MARVRGPSISASTITILDEKLTDANATALAQFLHDHNLAAETLPFWLVNIPRSQWTAECPGFLHGQPPKNIQCLSTPDDHYTRQDWAQVKAIIGQPGQIPDAIIIANSGCIETNRIDLFQRVPSELRKYLEYMAQIKAEYSSVMRFVIKERLQWGDGKLSDLQPRGKPFEFDGMGWGDSNSKEESALTALRGHPNLIQ</sequence>
<accession>A0A9W4HNT9</accession>
<keyword evidence="3" id="KW-1185">Reference proteome</keyword>
<evidence type="ECO:0000313" key="2">
    <source>
        <dbReference type="EMBL" id="CAG8103456.1"/>
    </source>
</evidence>
<dbReference type="PANTHER" id="PTHR35020">
    <property type="entry name" value="N-ACETYLGLUCOSAMINE-INDUCED PROTEIN 1"/>
    <property type="match status" value="1"/>
</dbReference>
<dbReference type="GO" id="GO:0005737">
    <property type="term" value="C:cytoplasm"/>
    <property type="evidence" value="ECO:0007669"/>
    <property type="project" value="TreeGrafter"/>
</dbReference>
<comment type="caution">
    <text evidence="2">The sequence shown here is derived from an EMBL/GenBank/DDBJ whole genome shotgun (WGS) entry which is preliminary data.</text>
</comment>
<name>A0A9W4HNT9_PENOL</name>
<evidence type="ECO:0000313" key="3">
    <source>
        <dbReference type="Proteomes" id="UP001153618"/>
    </source>
</evidence>